<dbReference type="EC" id="5.4.99.60" evidence="7"/>
<dbReference type="AlphaFoldDB" id="A0A2K5AT38"/>
<keyword evidence="8" id="KW-1185">Reference proteome</keyword>
<dbReference type="PANTHER" id="PTHR43588:SF1">
    <property type="entry name" value="COBALT-PRECORRIN-8 METHYLMUTASE"/>
    <property type="match status" value="1"/>
</dbReference>
<evidence type="ECO:0000256" key="2">
    <source>
        <dbReference type="ARBA" id="ARBA00009774"/>
    </source>
</evidence>
<evidence type="ECO:0000256" key="1">
    <source>
        <dbReference type="ARBA" id="ARBA00004953"/>
    </source>
</evidence>
<dbReference type="GO" id="GO:0043778">
    <property type="term" value="F:cobalt-precorrin-8 methylmutase activity"/>
    <property type="evidence" value="ECO:0007669"/>
    <property type="project" value="UniProtKB-EC"/>
</dbReference>
<dbReference type="GO" id="GO:0009236">
    <property type="term" value="P:cobalamin biosynthetic process"/>
    <property type="evidence" value="ECO:0007669"/>
    <property type="project" value="UniProtKB-UniPathway"/>
</dbReference>
<dbReference type="PANTHER" id="PTHR43588">
    <property type="entry name" value="COBALT-PRECORRIN-8 METHYLMUTASE"/>
    <property type="match status" value="1"/>
</dbReference>
<evidence type="ECO:0000313" key="7">
    <source>
        <dbReference type="EMBL" id="SPC34805.1"/>
    </source>
</evidence>
<evidence type="ECO:0000256" key="4">
    <source>
        <dbReference type="ARBA" id="ARBA00023235"/>
    </source>
</evidence>
<evidence type="ECO:0000313" key="8">
    <source>
        <dbReference type="Proteomes" id="UP000236248"/>
    </source>
</evidence>
<dbReference type="UniPathway" id="UPA00148"/>
<keyword evidence="3" id="KW-0169">Cobalamin biosynthesis</keyword>
<feature type="region of interest" description="Disordered" evidence="5">
    <location>
        <begin position="1"/>
        <end position="28"/>
    </location>
</feature>
<dbReference type="Proteomes" id="UP000236248">
    <property type="component" value="Chromosome NCAV"/>
</dbReference>
<dbReference type="SUPFAM" id="SSF63965">
    <property type="entry name" value="Precorrin-8X methylmutase CbiC/CobH"/>
    <property type="match status" value="1"/>
</dbReference>
<reference evidence="8" key="1">
    <citation type="submission" date="2018-01" db="EMBL/GenBank/DDBJ databases">
        <authorList>
            <person name="Kerou L M."/>
        </authorList>
    </citation>
    <scope>NUCLEOTIDE SEQUENCE [LARGE SCALE GENOMIC DNA]</scope>
    <source>
        <strain evidence="8">SCU2</strain>
    </source>
</reference>
<evidence type="ECO:0000256" key="5">
    <source>
        <dbReference type="SAM" id="MobiDB-lite"/>
    </source>
</evidence>
<comment type="pathway">
    <text evidence="1">Cofactor biosynthesis; adenosylcobalamin biosynthesis.</text>
</comment>
<feature type="compositionally biased region" description="Basic and acidic residues" evidence="5">
    <location>
        <begin position="11"/>
        <end position="28"/>
    </location>
</feature>
<evidence type="ECO:0000259" key="6">
    <source>
        <dbReference type="Pfam" id="PF02570"/>
    </source>
</evidence>
<name>A0A2K5AT38_9ARCH</name>
<keyword evidence="4 7" id="KW-0413">Isomerase</keyword>
<protein>
    <submittedName>
        <fullName evidence="7">Cobalt-precorrin-8 methylmutase</fullName>
        <ecNumber evidence="7">5.4.99.60</ecNumber>
    </submittedName>
</protein>
<dbReference type="Gene3D" id="3.40.50.10230">
    <property type="entry name" value="Cobalamin biosynthesis CobH/CbiC, precorrin-8X methylmutase"/>
    <property type="match status" value="1"/>
</dbReference>
<feature type="compositionally biased region" description="Acidic residues" evidence="5">
    <location>
        <begin position="1"/>
        <end position="10"/>
    </location>
</feature>
<dbReference type="EMBL" id="LT981265">
    <property type="protein sequence ID" value="SPC34805.1"/>
    <property type="molecule type" value="Genomic_DNA"/>
</dbReference>
<organism evidence="7 8">
    <name type="scientific">Candidatus Nitrosocaldus cavascurensis</name>
    <dbReference type="NCBI Taxonomy" id="2058097"/>
    <lineage>
        <taxon>Archaea</taxon>
        <taxon>Nitrososphaerota</taxon>
        <taxon>Nitrososphaeria</taxon>
        <taxon>Candidatus Nitrosocaldales</taxon>
        <taxon>Candidatus Nitrosocaldaceae</taxon>
        <taxon>Candidatus Nitrosocaldus</taxon>
    </lineage>
</organism>
<dbReference type="InterPro" id="IPR003722">
    <property type="entry name" value="Cbl_synth_CobH/CbiC"/>
</dbReference>
<dbReference type="KEGG" id="ncv:NCAV_1642"/>
<accession>A0A2K5AT38</accession>
<feature type="domain" description="Cobalamin biosynthesis precorrin-8X methylmutase CobH/CbiC" evidence="6">
    <location>
        <begin position="26"/>
        <end position="230"/>
    </location>
</feature>
<gene>
    <name evidence="7" type="primary">cbiC</name>
    <name evidence="7" type="ORF">NCAV_1642</name>
</gene>
<dbReference type="InterPro" id="IPR036588">
    <property type="entry name" value="CobH/CbiC_sf"/>
</dbReference>
<evidence type="ECO:0000256" key="3">
    <source>
        <dbReference type="ARBA" id="ARBA00022573"/>
    </source>
</evidence>
<dbReference type="GO" id="GO:0016993">
    <property type="term" value="F:precorrin-8X methylmutase activity"/>
    <property type="evidence" value="ECO:0007669"/>
    <property type="project" value="InterPro"/>
</dbReference>
<dbReference type="Pfam" id="PF02570">
    <property type="entry name" value="CbiC"/>
    <property type="match status" value="1"/>
</dbReference>
<sequence>MVVEEEEEEEKEKKKEEKEAMSKGDEIEERSMQIIEEEVGSAKYNYASDEWIVVRRIIHATADFDYARSNIDSIVFSRNAIASALSAIGRRCSIVCDTDIIPAALNKSALKTLGLECISRISDQSVIEEARRSNRTRAEVAMRVMRDHISNGIVAIGNAPTALYELVRMVRDDGLKPMLVIALPVGFVSAVESKIMMMNVADEHGVEYISNRGRKGGSTVVAAILNALFKLYMQRR</sequence>
<comment type="similarity">
    <text evidence="2">Belongs to the CobH/CbiC family.</text>
</comment>
<proteinExistence type="inferred from homology"/>